<dbReference type="Proteomes" id="UP001341281">
    <property type="component" value="Chromosome 09"/>
</dbReference>
<feature type="non-terminal residue" evidence="2">
    <location>
        <position position="297"/>
    </location>
</feature>
<protein>
    <recommendedName>
        <fullName evidence="1">Reverse transcriptase domain-containing protein</fullName>
    </recommendedName>
</protein>
<dbReference type="PANTHER" id="PTHR19446">
    <property type="entry name" value="REVERSE TRANSCRIPTASES"/>
    <property type="match status" value="1"/>
</dbReference>
<gene>
    <name evidence="2" type="ORF">U9M48_040092</name>
</gene>
<name>A0AAQ3XDT0_PASNO</name>
<evidence type="ECO:0000259" key="1">
    <source>
        <dbReference type="PROSITE" id="PS50878"/>
    </source>
</evidence>
<sequence>FSEQEVKEAIFSLEHNKAPGPDGFPAEFYQVFWETIKAGLMAMFHDFSKGNVSLFSLNFGIITLLPKCQEAIKTYLSAKCELYNFHKSSTSRINKVAKKIIQPTQTAFLPGRYILEGVTILHGTIHEVHQKKLNGDIFKIDFEKAYDKVKWPFLQQTLRMKGFSPLWCNWIQQFVSGGSVAVKVNNNIGRYFQTKKGLCQGDPLSPILFNIVADMLVVFINRAKENGQIQGLIPHLVKDGLSILQYANDTILFLEHNLEQAKNLKIILCAFEKLSGSKINFHKSELFCYGEAKSHFE</sequence>
<proteinExistence type="predicted"/>
<dbReference type="InterPro" id="IPR000477">
    <property type="entry name" value="RT_dom"/>
</dbReference>
<accession>A0AAQ3XDT0</accession>
<dbReference type="CDD" id="cd01650">
    <property type="entry name" value="RT_nLTR_like"/>
    <property type="match status" value="1"/>
</dbReference>
<feature type="domain" description="Reverse transcriptase" evidence="1">
    <location>
        <begin position="46"/>
        <end position="297"/>
    </location>
</feature>
<dbReference type="EMBL" id="CP144753">
    <property type="protein sequence ID" value="WVZ94166.1"/>
    <property type="molecule type" value="Genomic_DNA"/>
</dbReference>
<dbReference type="SUPFAM" id="SSF56672">
    <property type="entry name" value="DNA/RNA polymerases"/>
    <property type="match status" value="1"/>
</dbReference>
<organism evidence="2 3">
    <name type="scientific">Paspalum notatum var. saurae</name>
    <dbReference type="NCBI Taxonomy" id="547442"/>
    <lineage>
        <taxon>Eukaryota</taxon>
        <taxon>Viridiplantae</taxon>
        <taxon>Streptophyta</taxon>
        <taxon>Embryophyta</taxon>
        <taxon>Tracheophyta</taxon>
        <taxon>Spermatophyta</taxon>
        <taxon>Magnoliopsida</taxon>
        <taxon>Liliopsida</taxon>
        <taxon>Poales</taxon>
        <taxon>Poaceae</taxon>
        <taxon>PACMAD clade</taxon>
        <taxon>Panicoideae</taxon>
        <taxon>Andropogonodae</taxon>
        <taxon>Paspaleae</taxon>
        <taxon>Paspalinae</taxon>
        <taxon>Paspalum</taxon>
    </lineage>
</organism>
<evidence type="ECO:0000313" key="3">
    <source>
        <dbReference type="Proteomes" id="UP001341281"/>
    </source>
</evidence>
<dbReference type="PROSITE" id="PS50878">
    <property type="entry name" value="RT_POL"/>
    <property type="match status" value="1"/>
</dbReference>
<reference evidence="2 3" key="1">
    <citation type="submission" date="2024-02" db="EMBL/GenBank/DDBJ databases">
        <title>High-quality chromosome-scale genome assembly of Pensacola bahiagrass (Paspalum notatum Flugge var. saurae).</title>
        <authorList>
            <person name="Vega J.M."/>
            <person name="Podio M."/>
            <person name="Orjuela J."/>
            <person name="Siena L.A."/>
            <person name="Pessino S.C."/>
            <person name="Combes M.C."/>
            <person name="Mariac C."/>
            <person name="Albertini E."/>
            <person name="Pupilli F."/>
            <person name="Ortiz J.P.A."/>
            <person name="Leblanc O."/>
        </authorList>
    </citation>
    <scope>NUCLEOTIDE SEQUENCE [LARGE SCALE GENOMIC DNA]</scope>
    <source>
        <strain evidence="2">R1</strain>
        <tissue evidence="2">Leaf</tissue>
    </source>
</reference>
<dbReference type="Pfam" id="PF00078">
    <property type="entry name" value="RVT_1"/>
    <property type="match status" value="1"/>
</dbReference>
<keyword evidence="3" id="KW-1185">Reference proteome</keyword>
<dbReference type="AlphaFoldDB" id="A0AAQ3XDT0"/>
<evidence type="ECO:0000313" key="2">
    <source>
        <dbReference type="EMBL" id="WVZ94166.1"/>
    </source>
</evidence>
<dbReference type="InterPro" id="IPR043502">
    <property type="entry name" value="DNA/RNA_pol_sf"/>
</dbReference>